<proteinExistence type="predicted"/>
<accession>A0A0A8ZZF1</accession>
<organism evidence="1">
    <name type="scientific">Arundo donax</name>
    <name type="common">Giant reed</name>
    <name type="synonym">Donax arundinaceus</name>
    <dbReference type="NCBI Taxonomy" id="35708"/>
    <lineage>
        <taxon>Eukaryota</taxon>
        <taxon>Viridiplantae</taxon>
        <taxon>Streptophyta</taxon>
        <taxon>Embryophyta</taxon>
        <taxon>Tracheophyta</taxon>
        <taxon>Spermatophyta</taxon>
        <taxon>Magnoliopsida</taxon>
        <taxon>Liliopsida</taxon>
        <taxon>Poales</taxon>
        <taxon>Poaceae</taxon>
        <taxon>PACMAD clade</taxon>
        <taxon>Arundinoideae</taxon>
        <taxon>Arundineae</taxon>
        <taxon>Arundo</taxon>
    </lineage>
</organism>
<evidence type="ECO:0000313" key="1">
    <source>
        <dbReference type="EMBL" id="JAD44799.1"/>
    </source>
</evidence>
<reference evidence="1" key="2">
    <citation type="journal article" date="2015" name="Data Brief">
        <title>Shoot transcriptome of the giant reed, Arundo donax.</title>
        <authorList>
            <person name="Barrero R.A."/>
            <person name="Guerrero F.D."/>
            <person name="Moolhuijzen P."/>
            <person name="Goolsby J.A."/>
            <person name="Tidwell J."/>
            <person name="Bellgard S.E."/>
            <person name="Bellgard M.I."/>
        </authorList>
    </citation>
    <scope>NUCLEOTIDE SEQUENCE</scope>
    <source>
        <tissue evidence="1">Shoot tissue taken approximately 20 cm above the soil surface</tissue>
    </source>
</reference>
<dbReference type="AlphaFoldDB" id="A0A0A8ZZF1"/>
<dbReference type="EMBL" id="GBRH01253096">
    <property type="protein sequence ID" value="JAD44799.1"/>
    <property type="molecule type" value="Transcribed_RNA"/>
</dbReference>
<sequence>MKESHILRTYDRAKYRRLSK</sequence>
<name>A0A0A8ZZF1_ARUDO</name>
<protein>
    <submittedName>
        <fullName evidence="1">Uncharacterized protein</fullName>
    </submittedName>
</protein>
<reference evidence="1" key="1">
    <citation type="submission" date="2014-09" db="EMBL/GenBank/DDBJ databases">
        <authorList>
            <person name="Magalhaes I.L.F."/>
            <person name="Oliveira U."/>
            <person name="Santos F.R."/>
            <person name="Vidigal T.H.D.A."/>
            <person name="Brescovit A.D."/>
            <person name="Santos A.J."/>
        </authorList>
    </citation>
    <scope>NUCLEOTIDE SEQUENCE</scope>
    <source>
        <tissue evidence="1">Shoot tissue taken approximately 20 cm above the soil surface</tissue>
    </source>
</reference>